<dbReference type="PANTHER" id="PTHR33048">
    <property type="entry name" value="PTH11-LIKE INTEGRAL MEMBRANE PROTEIN (AFU_ORTHOLOGUE AFUA_5G11245)"/>
    <property type="match status" value="1"/>
</dbReference>
<evidence type="ECO:0000256" key="5">
    <source>
        <dbReference type="ARBA" id="ARBA00038359"/>
    </source>
</evidence>
<feature type="region of interest" description="Disordered" evidence="6">
    <location>
        <begin position="328"/>
        <end position="378"/>
    </location>
</feature>
<feature type="transmembrane region" description="Helical" evidence="7">
    <location>
        <begin position="185"/>
        <end position="210"/>
    </location>
</feature>
<evidence type="ECO:0000313" key="9">
    <source>
        <dbReference type="EMBL" id="KAK8235802.1"/>
    </source>
</evidence>
<feature type="transmembrane region" description="Helical" evidence="7">
    <location>
        <begin position="222"/>
        <end position="242"/>
    </location>
</feature>
<sequence length="481" mass="53782">MSTLIGDLDPSVWPAPNRTNPHTRIALVLAIMIPQAILVAVFCTGRIVSKMLRKSEHALGVDDWLMVFSGVLILGVDFLGCYSTAFGSGYHTWDIDPAWIIPWGKIDFATYWLFIPGLAFTKISICLSYLRLFPSQTNHWFCWSMIISQSVWVVAFLVVLVVACRPMSAFWLMDKQKEKCIDLKVIFLFQAFFNSATDFFVFLWPLRILWRIQLPLHRRIGLIITFGFGCLGCLAGALRAYILHKYFESNDPFWITAALWCIIGGEGNFGVVCGCLPTLKPVMQRLFPCLFSDTIEASSSGAELENSRSNGTSRRQWTQPHAEYQFQNISHHSHSSSRQSSRRLSSLGSSMSMGRCMAGPSTPSSLDKDSGSSSSDIEHLRMRPHYDDGQYEVFAGRASGGAHHGRAMLPSSPPNHGIKLTHTVTMRSEKNDALDLSTMPVVDDDGSEELILHSSSSSGRHAFRSSYYNDKHSKSRTNTTI</sequence>
<name>A0ABR1YQT8_9PEZI</name>
<keyword evidence="3 7" id="KW-1133">Transmembrane helix</keyword>
<dbReference type="PANTHER" id="PTHR33048:SF129">
    <property type="entry name" value="INTEGRAL MEMBRANE PROTEIN-RELATED"/>
    <property type="match status" value="1"/>
</dbReference>
<dbReference type="EMBL" id="JBBWRZ010000005">
    <property type="protein sequence ID" value="KAK8235802.1"/>
    <property type="molecule type" value="Genomic_DNA"/>
</dbReference>
<evidence type="ECO:0000256" key="2">
    <source>
        <dbReference type="ARBA" id="ARBA00022692"/>
    </source>
</evidence>
<evidence type="ECO:0000256" key="4">
    <source>
        <dbReference type="ARBA" id="ARBA00023136"/>
    </source>
</evidence>
<gene>
    <name evidence="9" type="ORF">HDK90DRAFT_256575</name>
</gene>
<feature type="transmembrane region" description="Helical" evidence="7">
    <location>
        <begin position="254"/>
        <end position="276"/>
    </location>
</feature>
<dbReference type="InterPro" id="IPR049326">
    <property type="entry name" value="Rhodopsin_dom_fungi"/>
</dbReference>
<feature type="compositionally biased region" description="Basic and acidic residues" evidence="6">
    <location>
        <begin position="366"/>
        <end position="378"/>
    </location>
</feature>
<feature type="compositionally biased region" description="Low complexity" evidence="6">
    <location>
        <begin position="336"/>
        <end position="365"/>
    </location>
</feature>
<evidence type="ECO:0000256" key="3">
    <source>
        <dbReference type="ARBA" id="ARBA00022989"/>
    </source>
</evidence>
<feature type="domain" description="Rhodopsin" evidence="8">
    <location>
        <begin position="46"/>
        <end position="285"/>
    </location>
</feature>
<evidence type="ECO:0000259" key="8">
    <source>
        <dbReference type="Pfam" id="PF20684"/>
    </source>
</evidence>
<feature type="transmembrane region" description="Helical" evidence="7">
    <location>
        <begin position="108"/>
        <end position="130"/>
    </location>
</feature>
<feature type="transmembrane region" description="Helical" evidence="7">
    <location>
        <begin position="151"/>
        <end position="173"/>
    </location>
</feature>
<proteinExistence type="inferred from homology"/>
<comment type="subcellular location">
    <subcellularLocation>
        <location evidence="1">Membrane</location>
        <topology evidence="1">Multi-pass membrane protein</topology>
    </subcellularLocation>
</comment>
<feature type="transmembrane region" description="Helical" evidence="7">
    <location>
        <begin position="64"/>
        <end position="88"/>
    </location>
</feature>
<feature type="transmembrane region" description="Helical" evidence="7">
    <location>
        <begin position="25"/>
        <end position="43"/>
    </location>
</feature>
<comment type="caution">
    <text evidence="9">The sequence shown here is derived from an EMBL/GenBank/DDBJ whole genome shotgun (WGS) entry which is preliminary data.</text>
</comment>
<keyword evidence="10" id="KW-1185">Reference proteome</keyword>
<evidence type="ECO:0000313" key="10">
    <source>
        <dbReference type="Proteomes" id="UP001492380"/>
    </source>
</evidence>
<evidence type="ECO:0000256" key="1">
    <source>
        <dbReference type="ARBA" id="ARBA00004141"/>
    </source>
</evidence>
<accession>A0ABR1YQT8</accession>
<feature type="region of interest" description="Disordered" evidence="6">
    <location>
        <begin position="453"/>
        <end position="481"/>
    </location>
</feature>
<evidence type="ECO:0000256" key="6">
    <source>
        <dbReference type="SAM" id="MobiDB-lite"/>
    </source>
</evidence>
<keyword evidence="2 7" id="KW-0812">Transmembrane</keyword>
<organism evidence="9 10">
    <name type="scientific">Phyllosticta capitalensis</name>
    <dbReference type="NCBI Taxonomy" id="121624"/>
    <lineage>
        <taxon>Eukaryota</taxon>
        <taxon>Fungi</taxon>
        <taxon>Dikarya</taxon>
        <taxon>Ascomycota</taxon>
        <taxon>Pezizomycotina</taxon>
        <taxon>Dothideomycetes</taxon>
        <taxon>Dothideomycetes incertae sedis</taxon>
        <taxon>Botryosphaeriales</taxon>
        <taxon>Phyllostictaceae</taxon>
        <taxon>Phyllosticta</taxon>
    </lineage>
</organism>
<dbReference type="InterPro" id="IPR052337">
    <property type="entry name" value="SAT4-like"/>
</dbReference>
<dbReference type="Proteomes" id="UP001492380">
    <property type="component" value="Unassembled WGS sequence"/>
</dbReference>
<evidence type="ECO:0000256" key="7">
    <source>
        <dbReference type="SAM" id="Phobius"/>
    </source>
</evidence>
<comment type="similarity">
    <text evidence="5">Belongs to the SAT4 family.</text>
</comment>
<feature type="compositionally biased region" description="Low complexity" evidence="6">
    <location>
        <begin position="453"/>
        <end position="466"/>
    </location>
</feature>
<reference evidence="9 10" key="1">
    <citation type="submission" date="2024-04" db="EMBL/GenBank/DDBJ databases">
        <title>Phyllosticta paracitricarpa is synonymous to the EU quarantine fungus P. citricarpa based on phylogenomic analyses.</title>
        <authorList>
            <consortium name="Lawrence Berkeley National Laboratory"/>
            <person name="Van Ingen-Buijs V.A."/>
            <person name="Van Westerhoven A.C."/>
            <person name="Haridas S."/>
            <person name="Skiadas P."/>
            <person name="Martin F."/>
            <person name="Groenewald J.Z."/>
            <person name="Crous P.W."/>
            <person name="Seidl M.F."/>
        </authorList>
    </citation>
    <scope>NUCLEOTIDE SEQUENCE [LARGE SCALE GENOMIC DNA]</scope>
    <source>
        <strain evidence="9 10">CBS 123374</strain>
    </source>
</reference>
<keyword evidence="4 7" id="KW-0472">Membrane</keyword>
<dbReference type="Pfam" id="PF20684">
    <property type="entry name" value="Fung_rhodopsin"/>
    <property type="match status" value="1"/>
</dbReference>
<protein>
    <recommendedName>
        <fullName evidence="8">Rhodopsin domain-containing protein</fullName>
    </recommendedName>
</protein>